<comment type="caution">
    <text evidence="1">The sequence shown here is derived from an EMBL/GenBank/DDBJ whole genome shotgun (WGS) entry which is preliminary data.</text>
</comment>
<sequence>MNTRPALPLTPAAGCNCAVCPFYRGNPDASQPVCSGCSASCEYCACSRAADQRAAEQRSGCSQCPVRCGSRTDIAAWMTDVGPLTFDDLHVPGVRPSGLPSLIPQVDSTAIGALDAALGWPAYALGLRRILSPETQKIYARWEGADARTMLGLSAEQQAILVGHADDDMVEGLWTRRRVDHLAEVIADQSWDLVIGPDFSIYGNQPRSEHLIAMRRSLMVAAELAAAGASVAPTLHWFRHEDLQRYLDWLIDHYPAGPAAVACNLQTLRTDRAWHDLALPGLALIAATLPPDLPVMLCGTSRASRIAELVALFGARTHVIAQSPLHYARHGTVMTAAGRHPVDWHVPDLFAANVTYYHTLLEGTG</sequence>
<protein>
    <submittedName>
        <fullName evidence="1">DUF4417 domain-containing protein</fullName>
    </submittedName>
</protein>
<keyword evidence="2" id="KW-1185">Reference proteome</keyword>
<proteinExistence type="predicted"/>
<dbReference type="OrthoDB" id="8895352at2"/>
<dbReference type="AlphaFoldDB" id="A0A4R4W3N3"/>
<reference evidence="1 2" key="1">
    <citation type="submission" date="2019-03" db="EMBL/GenBank/DDBJ databases">
        <title>Draft genome sequences of novel Actinobacteria.</title>
        <authorList>
            <person name="Sahin N."/>
            <person name="Ay H."/>
            <person name="Saygin H."/>
        </authorList>
    </citation>
    <scope>NUCLEOTIDE SEQUENCE [LARGE SCALE GENOMIC DNA]</scope>
    <source>
        <strain evidence="1 2">KC712</strain>
    </source>
</reference>
<gene>
    <name evidence="1" type="ORF">E1294_42025</name>
</gene>
<dbReference type="EMBL" id="SMKP01000184">
    <property type="protein sequence ID" value="TDD13158.1"/>
    <property type="molecule type" value="Genomic_DNA"/>
</dbReference>
<name>A0A4R4W3N3_9ACTN</name>
<accession>A0A4R4W3N3</accession>
<evidence type="ECO:0000313" key="2">
    <source>
        <dbReference type="Proteomes" id="UP000294543"/>
    </source>
</evidence>
<dbReference type="Proteomes" id="UP000294543">
    <property type="component" value="Unassembled WGS sequence"/>
</dbReference>
<evidence type="ECO:0000313" key="1">
    <source>
        <dbReference type="EMBL" id="TDD13158.1"/>
    </source>
</evidence>
<organism evidence="1 2">
    <name type="scientific">Nonomuraea diastatica</name>
    <dbReference type="NCBI Taxonomy" id="1848329"/>
    <lineage>
        <taxon>Bacteria</taxon>
        <taxon>Bacillati</taxon>
        <taxon>Actinomycetota</taxon>
        <taxon>Actinomycetes</taxon>
        <taxon>Streptosporangiales</taxon>
        <taxon>Streptosporangiaceae</taxon>
        <taxon>Nonomuraea</taxon>
    </lineage>
</organism>